<protein>
    <submittedName>
        <fullName evidence="2">Uncharacterized protein</fullName>
    </submittedName>
</protein>
<keyword evidence="4" id="KW-1185">Reference proteome</keyword>
<reference evidence="1 3" key="1">
    <citation type="submission" date="2016-09" db="EMBL/GenBank/DDBJ databases">
        <title>Complete Genome Sequence of Methanosarcina thermophila MT-1.</title>
        <authorList>
            <person name="Kouzuma A."/>
        </authorList>
    </citation>
    <scope>NUCLEOTIDE SEQUENCE [LARGE SCALE GENOMIC DNA]</scope>
    <source>
        <strain evidence="1 3">MT-1</strain>
    </source>
</reference>
<organism evidence="2 4">
    <name type="scientific">Methanosarcina thermophila</name>
    <dbReference type="NCBI Taxonomy" id="2210"/>
    <lineage>
        <taxon>Archaea</taxon>
        <taxon>Methanobacteriati</taxon>
        <taxon>Methanobacteriota</taxon>
        <taxon>Stenosarchaea group</taxon>
        <taxon>Methanomicrobia</taxon>
        <taxon>Methanosarcinales</taxon>
        <taxon>Methanosarcinaceae</taxon>
        <taxon>Methanosarcina</taxon>
    </lineage>
</organism>
<reference evidence="2 4" key="2">
    <citation type="submission" date="2016-10" db="EMBL/GenBank/DDBJ databases">
        <authorList>
            <person name="Varghese N."/>
            <person name="Submissions S."/>
        </authorList>
    </citation>
    <scope>NUCLEOTIDE SEQUENCE [LARGE SCALE GENOMIC DNA]</scope>
    <source>
        <strain evidence="2 4">DSM 11855</strain>
    </source>
</reference>
<evidence type="ECO:0000313" key="3">
    <source>
        <dbReference type="Proteomes" id="UP000265557"/>
    </source>
</evidence>
<gene>
    <name evidence="1" type="ORF">MESMT1_2069</name>
    <name evidence="2" type="ORF">SAMN02910340_01730</name>
</gene>
<dbReference type="EMBL" id="FPAO01000006">
    <property type="protein sequence ID" value="SFT67158.1"/>
    <property type="molecule type" value="Genomic_DNA"/>
</dbReference>
<dbReference type="RefSeq" id="WP_048166493.1">
    <property type="nucleotide sequence ID" value="NZ_FPAO01000006.1"/>
</dbReference>
<accession>A0A1I6ZWT8</accession>
<evidence type="ECO:0000313" key="4">
    <source>
        <dbReference type="Proteomes" id="UP000323733"/>
    </source>
</evidence>
<dbReference type="GeneID" id="41601435"/>
<evidence type="ECO:0000313" key="1">
    <source>
        <dbReference type="EMBL" id="BAW29999.1"/>
    </source>
</evidence>
<evidence type="ECO:0000313" key="2">
    <source>
        <dbReference type="EMBL" id="SFT67158.1"/>
    </source>
</evidence>
<name>A0A1I6ZWT8_METTE</name>
<accession>A0A3G9CYA3</accession>
<sequence length="68" mass="7914">MEEFIIRNAKQNDLSIILSLFTEAYRENYISHGEIQLGIADNKNSLNPDGLIIKKKNWKPCWILQNPL</sequence>
<dbReference type="AlphaFoldDB" id="A0A1I6ZWT8"/>
<dbReference type="Proteomes" id="UP000265557">
    <property type="component" value="Chromosome"/>
</dbReference>
<dbReference type="EMBL" id="AP017646">
    <property type="protein sequence ID" value="BAW29999.1"/>
    <property type="molecule type" value="Genomic_DNA"/>
</dbReference>
<dbReference type="Proteomes" id="UP000323733">
    <property type="component" value="Unassembled WGS sequence"/>
</dbReference>
<proteinExistence type="predicted"/>